<proteinExistence type="predicted"/>
<dbReference type="InterPro" id="IPR052340">
    <property type="entry name" value="RNase_Y/CdgJ"/>
</dbReference>
<reference evidence="2" key="2">
    <citation type="submission" date="2022-10" db="EMBL/GenBank/DDBJ databases">
        <authorList>
            <person name="Aronson H.S."/>
        </authorList>
    </citation>
    <scope>NUCLEOTIDE SEQUENCE</scope>
    <source>
        <strain evidence="2">RS19-109</strain>
    </source>
</reference>
<dbReference type="Pfam" id="PF08668">
    <property type="entry name" value="HDOD"/>
    <property type="match status" value="1"/>
</dbReference>
<evidence type="ECO:0000259" key="1">
    <source>
        <dbReference type="PROSITE" id="PS51833"/>
    </source>
</evidence>
<dbReference type="InterPro" id="IPR003607">
    <property type="entry name" value="HD/PDEase_dom"/>
</dbReference>
<dbReference type="InterPro" id="IPR006675">
    <property type="entry name" value="HDIG_dom"/>
</dbReference>
<organism evidence="2 3">
    <name type="scientific">Thiovibrio frasassiensis</name>
    <dbReference type="NCBI Taxonomy" id="2984131"/>
    <lineage>
        <taxon>Bacteria</taxon>
        <taxon>Pseudomonadati</taxon>
        <taxon>Thermodesulfobacteriota</taxon>
        <taxon>Desulfobulbia</taxon>
        <taxon>Desulfobulbales</taxon>
        <taxon>Thiovibrionaceae</taxon>
        <taxon>Thiovibrio</taxon>
    </lineage>
</organism>
<gene>
    <name evidence="2" type="ORF">OLX77_01385</name>
</gene>
<dbReference type="AlphaFoldDB" id="A0A9X4MC81"/>
<comment type="caution">
    <text evidence="2">The sequence shown here is derived from an EMBL/GenBank/DDBJ whole genome shotgun (WGS) entry which is preliminary data.</text>
</comment>
<dbReference type="PANTHER" id="PTHR33525:SF3">
    <property type="entry name" value="RIBONUCLEASE Y"/>
    <property type="match status" value="1"/>
</dbReference>
<name>A0A9X4MC81_9BACT</name>
<sequence>MSRLDEILSLVKHVPPFPKVAQRVSEMLNDPEVSAAALAEVIQYDQVITANVLKICNAAYFGLSRKVSSLDEALVIVGNDTLKDIIITSSSARFYKGAAGEGYKLDQGELWKHSIAVGIMAKELVKYVKDVESGSAYTAGLLHDIGKRFLSSFVADDFKKIMMKVVQDNCSFVEAEKELLGASHAELGGMIMSQWDFPKEIELAVLQHHDPDALEKDPLTAIVALANALVISMGIGVGADGLSVKMQGGGLKRFGITSMHLELCMANLLMELDRAQELFHI</sequence>
<dbReference type="RefSeq" id="WP_307631791.1">
    <property type="nucleotide sequence ID" value="NZ_JAPHEH010000001.1"/>
</dbReference>
<dbReference type="NCBIfam" id="TIGR00277">
    <property type="entry name" value="HDIG"/>
    <property type="match status" value="1"/>
</dbReference>
<dbReference type="SUPFAM" id="SSF109604">
    <property type="entry name" value="HD-domain/PDEase-like"/>
    <property type="match status" value="1"/>
</dbReference>
<dbReference type="Proteomes" id="UP001154240">
    <property type="component" value="Unassembled WGS sequence"/>
</dbReference>
<dbReference type="PANTHER" id="PTHR33525">
    <property type="match status" value="1"/>
</dbReference>
<evidence type="ECO:0000313" key="2">
    <source>
        <dbReference type="EMBL" id="MDG4474811.1"/>
    </source>
</evidence>
<reference evidence="2" key="1">
    <citation type="journal article" date="2022" name="bioRxiv">
        <title>Thiovibrio frasassiensisgen. nov., sp. nov., an autotrophic, elemental sulfur disproportionating bacterium isolated from sulfidic karst sediment, and proposal of Thiovibrionaceae fam. nov.</title>
        <authorList>
            <person name="Aronson H."/>
            <person name="Thomas C."/>
            <person name="Bhattacharyya M."/>
            <person name="Eckstein S."/>
            <person name="Jensen S."/>
            <person name="Barco R."/>
            <person name="Macalady J."/>
            <person name="Amend J."/>
        </authorList>
    </citation>
    <scope>NUCLEOTIDE SEQUENCE</scope>
    <source>
        <strain evidence="2">RS19-109</strain>
    </source>
</reference>
<dbReference type="CDD" id="cd00077">
    <property type="entry name" value="HDc"/>
    <property type="match status" value="1"/>
</dbReference>
<dbReference type="PROSITE" id="PS51833">
    <property type="entry name" value="HDOD"/>
    <property type="match status" value="1"/>
</dbReference>
<dbReference type="InterPro" id="IPR013976">
    <property type="entry name" value="HDOD"/>
</dbReference>
<dbReference type="EMBL" id="JAPHEH010000001">
    <property type="protein sequence ID" value="MDG4474811.1"/>
    <property type="molecule type" value="Genomic_DNA"/>
</dbReference>
<protein>
    <submittedName>
        <fullName evidence="2">HDOD domain-containing protein</fullName>
    </submittedName>
</protein>
<dbReference type="SMART" id="SM00471">
    <property type="entry name" value="HDc"/>
    <property type="match status" value="1"/>
</dbReference>
<feature type="domain" description="HDOD" evidence="1">
    <location>
        <begin position="14"/>
        <end position="211"/>
    </location>
</feature>
<evidence type="ECO:0000313" key="3">
    <source>
        <dbReference type="Proteomes" id="UP001154240"/>
    </source>
</evidence>
<dbReference type="Gene3D" id="1.10.3210.10">
    <property type="entry name" value="Hypothetical protein af1432"/>
    <property type="match status" value="1"/>
</dbReference>
<accession>A0A9X4MC81</accession>
<keyword evidence="3" id="KW-1185">Reference proteome</keyword>